<feature type="compositionally biased region" description="Basic residues" evidence="3">
    <location>
        <begin position="369"/>
        <end position="385"/>
    </location>
</feature>
<dbReference type="PROSITE" id="PS51257">
    <property type="entry name" value="PROKAR_LIPOPROTEIN"/>
    <property type="match status" value="1"/>
</dbReference>
<dbReference type="AlphaFoldDB" id="A0A8D8YB59"/>
<dbReference type="InterPro" id="IPR031311">
    <property type="entry name" value="CHIT_BIND_RR_consensus"/>
</dbReference>
<evidence type="ECO:0000313" key="5">
    <source>
        <dbReference type="EMBL" id="CAG6725507.1"/>
    </source>
</evidence>
<evidence type="ECO:0000256" key="4">
    <source>
        <dbReference type="SAM" id="SignalP"/>
    </source>
</evidence>
<evidence type="ECO:0000256" key="2">
    <source>
        <dbReference type="PROSITE-ProRule" id="PRU00497"/>
    </source>
</evidence>
<dbReference type="EMBL" id="HBUF01369697">
    <property type="protein sequence ID" value="CAG6725507.1"/>
    <property type="molecule type" value="Transcribed_RNA"/>
</dbReference>
<feature type="chain" id="PRO_5034468877" evidence="4">
    <location>
        <begin position="17"/>
        <end position="459"/>
    </location>
</feature>
<organism evidence="5">
    <name type="scientific">Cacopsylla melanoneura</name>
    <dbReference type="NCBI Taxonomy" id="428564"/>
    <lineage>
        <taxon>Eukaryota</taxon>
        <taxon>Metazoa</taxon>
        <taxon>Ecdysozoa</taxon>
        <taxon>Arthropoda</taxon>
        <taxon>Hexapoda</taxon>
        <taxon>Insecta</taxon>
        <taxon>Pterygota</taxon>
        <taxon>Neoptera</taxon>
        <taxon>Paraneoptera</taxon>
        <taxon>Hemiptera</taxon>
        <taxon>Sternorrhyncha</taxon>
        <taxon>Psylloidea</taxon>
        <taxon>Psyllidae</taxon>
        <taxon>Psyllinae</taxon>
        <taxon>Cacopsylla</taxon>
    </lineage>
</organism>
<keyword evidence="1 2" id="KW-0193">Cuticle</keyword>
<feature type="region of interest" description="Disordered" evidence="3">
    <location>
        <begin position="369"/>
        <end position="393"/>
    </location>
</feature>
<feature type="signal peptide" evidence="4">
    <location>
        <begin position="1"/>
        <end position="16"/>
    </location>
</feature>
<dbReference type="PROSITE" id="PS00233">
    <property type="entry name" value="CHIT_BIND_RR_1"/>
    <property type="match status" value="1"/>
</dbReference>
<name>A0A8D8YB59_9HEMI</name>
<feature type="compositionally biased region" description="Basic and acidic residues" evidence="3">
    <location>
        <begin position="219"/>
        <end position="231"/>
    </location>
</feature>
<dbReference type="GO" id="GO:0042302">
    <property type="term" value="F:structural constituent of cuticle"/>
    <property type="evidence" value="ECO:0007669"/>
    <property type="project" value="UniProtKB-UniRule"/>
</dbReference>
<evidence type="ECO:0000256" key="1">
    <source>
        <dbReference type="ARBA" id="ARBA00022460"/>
    </source>
</evidence>
<accession>A0A8D8YB59</accession>
<protein>
    <submittedName>
        <fullName evidence="5">Cuticle protein 7</fullName>
    </submittedName>
</protein>
<dbReference type="Pfam" id="PF00379">
    <property type="entry name" value="Chitin_bind_4"/>
    <property type="match status" value="1"/>
</dbReference>
<evidence type="ECO:0000256" key="3">
    <source>
        <dbReference type="SAM" id="MobiDB-lite"/>
    </source>
</evidence>
<dbReference type="PROSITE" id="PS51155">
    <property type="entry name" value="CHIT_BIND_RR_2"/>
    <property type="match status" value="1"/>
</dbReference>
<feature type="region of interest" description="Disordered" evidence="3">
    <location>
        <begin position="219"/>
        <end position="246"/>
    </location>
</feature>
<sequence length="459" mass="48310">MKLFVVLFALVSASCAAPNGYAYYTPYSAPHSYFYGPSPVSRFAYSVAESAPYVTYASPAFSYPAPAPAVKYVSPGPALVAAPSISVPVIAPAPVKSQYHAQDSFGQARYGHDEPGQSHHAIQDAAGNKYGTFSYIKPDGSVSITQYSADHEGYKVASNDLPVGPGSPAPAEQPAVPVAVPIVADAPVIAQAPVYAPAPVVAAPVYAESDDTIEVENVEYRAKRSNEENKSRAKRSAAPAPVQDTPEVSAAKAAHFAEHEKVRSARQIVVAKSAAFPYAYSAYPYAYSAYPSAYSAYPYAYSSYPYSYSSYGYSSYNPYAYSSYPFAYSGYPFTPAAHAPTVVTADGYLADTPEVAAAKAAHFAEHAAARSRARRSVSPKVKRSPAHTPASTSPLVPAAPVVAVAPAPAVVVPAPGYAPSYTAQVYSRPVDPSVPVVPLVAVPVTTVIKTPAQAYAYKK</sequence>
<proteinExistence type="predicted"/>
<reference evidence="5" key="1">
    <citation type="submission" date="2021-05" db="EMBL/GenBank/DDBJ databases">
        <authorList>
            <person name="Alioto T."/>
            <person name="Alioto T."/>
            <person name="Gomez Garrido J."/>
        </authorList>
    </citation>
    <scope>NUCLEOTIDE SEQUENCE</scope>
</reference>
<dbReference type="InterPro" id="IPR000618">
    <property type="entry name" value="Insect_cuticle"/>
</dbReference>
<keyword evidence="4" id="KW-0732">Signal</keyword>